<protein>
    <submittedName>
        <fullName evidence="1">Uncharacterized protein</fullName>
    </submittedName>
</protein>
<name>X1GDS9_9ZZZZ</name>
<evidence type="ECO:0000313" key="1">
    <source>
        <dbReference type="EMBL" id="GAH39769.1"/>
    </source>
</evidence>
<proteinExistence type="predicted"/>
<accession>X1GDS9</accession>
<gene>
    <name evidence="1" type="ORF">S03H2_24578</name>
</gene>
<feature type="non-terminal residue" evidence="1">
    <location>
        <position position="1"/>
    </location>
</feature>
<comment type="caution">
    <text evidence="1">The sequence shown here is derived from an EMBL/GenBank/DDBJ whole genome shotgun (WGS) entry which is preliminary data.</text>
</comment>
<sequence length="191" mass="19648">TIVGLAAISIRRVQVASADQTGNFARARLLAFSAAEHAVARLGADGVWRETYDGVTVQQDSGGGTFSWQVIDPVDGDLTDDGTEAAQIVATGTFDGISYTLTLGVTIVANSYAMLANEVEVKDGKIVTVSGALLACNTVVTVKKGAVLNANVRASSVTLEVDTSDPTGVINGSVNTLLTPIDMPASGLFDT</sequence>
<reference evidence="1" key="1">
    <citation type="journal article" date="2014" name="Front. Microbiol.">
        <title>High frequency of phylogenetically diverse reductive dehalogenase-homologous genes in deep subseafloor sedimentary metagenomes.</title>
        <authorList>
            <person name="Kawai M."/>
            <person name="Futagami T."/>
            <person name="Toyoda A."/>
            <person name="Takaki Y."/>
            <person name="Nishi S."/>
            <person name="Hori S."/>
            <person name="Arai W."/>
            <person name="Tsubouchi T."/>
            <person name="Morono Y."/>
            <person name="Uchiyama I."/>
            <person name="Ito T."/>
            <person name="Fujiyama A."/>
            <person name="Inagaki F."/>
            <person name="Takami H."/>
        </authorList>
    </citation>
    <scope>NUCLEOTIDE SEQUENCE</scope>
    <source>
        <strain evidence="1">Expedition CK06-06</strain>
    </source>
</reference>
<dbReference type="EMBL" id="BARU01013691">
    <property type="protein sequence ID" value="GAH39769.1"/>
    <property type="molecule type" value="Genomic_DNA"/>
</dbReference>
<dbReference type="AlphaFoldDB" id="X1GDS9"/>
<organism evidence="1">
    <name type="scientific">marine sediment metagenome</name>
    <dbReference type="NCBI Taxonomy" id="412755"/>
    <lineage>
        <taxon>unclassified sequences</taxon>
        <taxon>metagenomes</taxon>
        <taxon>ecological metagenomes</taxon>
    </lineage>
</organism>
<feature type="non-terminal residue" evidence="1">
    <location>
        <position position="191"/>
    </location>
</feature>